<dbReference type="PANTHER" id="PTHR33706">
    <property type="entry name" value="MORN VARIANT REPEAT PROTEIN"/>
    <property type="match status" value="1"/>
</dbReference>
<dbReference type="AlphaFoldDB" id="A0CZ59"/>
<accession>A0CZ59</accession>
<name>A0CZ59_PARTE</name>
<sequence length="362" mass="42724">MGQWIINWMDEEVGCGNYENNQKNGLWIELSTEFQIDSEVKYAGLYQNGKKVGRWNTYYNKKKMYTDLICYFSGGGFYDECFLKHGKWIDLIDNFSNDRQIAIIGEYNKGEKIGIWDWKELSHFSRFKTIGGGLYNGQGQKNGIWHGLTKNYSYLSRITYKGKYKNGKKIGNWNLFFLEKQIGGGEYNEKSLKNGNWIEVDNFWVFWYCLQYNNSESLCQGEYLDGKKIGKWIIKWEGEQLGGGQYDENNLKNGKWIELSQEFYQDSQVTYAGLYQNGKKVGRWNTYYYKKKIGGGSYDECFLKHGQWIDLIDNFYWYYFEQILNLISDNEVTVQGEYLNGRKIGNWVYVLDGKLMQDNLSY</sequence>
<reference evidence="1 2" key="1">
    <citation type="journal article" date="2006" name="Nature">
        <title>Global trends of whole-genome duplications revealed by the ciliate Paramecium tetraurelia.</title>
        <authorList>
            <consortium name="Genoscope"/>
            <person name="Aury J.-M."/>
            <person name="Jaillon O."/>
            <person name="Duret L."/>
            <person name="Noel B."/>
            <person name="Jubin C."/>
            <person name="Porcel B.M."/>
            <person name="Segurens B."/>
            <person name="Daubin V."/>
            <person name="Anthouard V."/>
            <person name="Aiach N."/>
            <person name="Arnaiz O."/>
            <person name="Billaut A."/>
            <person name="Beisson J."/>
            <person name="Blanc I."/>
            <person name="Bouhouche K."/>
            <person name="Camara F."/>
            <person name="Duharcourt S."/>
            <person name="Guigo R."/>
            <person name="Gogendeau D."/>
            <person name="Katinka M."/>
            <person name="Keller A.-M."/>
            <person name="Kissmehl R."/>
            <person name="Klotz C."/>
            <person name="Koll F."/>
            <person name="Le Moue A."/>
            <person name="Lepere C."/>
            <person name="Malinsky S."/>
            <person name="Nowacki M."/>
            <person name="Nowak J.K."/>
            <person name="Plattner H."/>
            <person name="Poulain J."/>
            <person name="Ruiz F."/>
            <person name="Serrano V."/>
            <person name="Zagulski M."/>
            <person name="Dessen P."/>
            <person name="Betermier M."/>
            <person name="Weissenbach J."/>
            <person name="Scarpelli C."/>
            <person name="Schachter V."/>
            <person name="Sperling L."/>
            <person name="Meyer E."/>
            <person name="Cohen J."/>
            <person name="Wincker P."/>
        </authorList>
    </citation>
    <scope>NUCLEOTIDE SEQUENCE [LARGE SCALE GENOMIC DNA]</scope>
    <source>
        <strain evidence="1 2">Stock d4-2</strain>
    </source>
</reference>
<protein>
    <recommendedName>
        <fullName evidence="3">MORN repeat protein</fullName>
    </recommendedName>
</protein>
<dbReference type="InParanoid" id="A0CZ59"/>
<gene>
    <name evidence="1" type="ORF">GSPATT00039116001</name>
</gene>
<dbReference type="GeneID" id="5029256"/>
<dbReference type="KEGG" id="ptm:GSPATT00039116001"/>
<evidence type="ECO:0008006" key="3">
    <source>
        <dbReference type="Google" id="ProtNLM"/>
    </source>
</evidence>
<dbReference type="RefSeq" id="XP_001443473.1">
    <property type="nucleotide sequence ID" value="XM_001443436.1"/>
</dbReference>
<evidence type="ECO:0000313" key="2">
    <source>
        <dbReference type="Proteomes" id="UP000000600"/>
    </source>
</evidence>
<dbReference type="SUPFAM" id="SSF82185">
    <property type="entry name" value="Histone H3 K4-specific methyltransferase SET7/9 N-terminal domain"/>
    <property type="match status" value="2"/>
</dbReference>
<organism evidence="1 2">
    <name type="scientific">Paramecium tetraurelia</name>
    <dbReference type="NCBI Taxonomy" id="5888"/>
    <lineage>
        <taxon>Eukaryota</taxon>
        <taxon>Sar</taxon>
        <taxon>Alveolata</taxon>
        <taxon>Ciliophora</taxon>
        <taxon>Intramacronucleata</taxon>
        <taxon>Oligohymenophorea</taxon>
        <taxon>Peniculida</taxon>
        <taxon>Parameciidae</taxon>
        <taxon>Paramecium</taxon>
    </lineage>
</organism>
<dbReference type="Proteomes" id="UP000000600">
    <property type="component" value="Unassembled WGS sequence"/>
</dbReference>
<proteinExistence type="predicted"/>
<evidence type="ECO:0000313" key="1">
    <source>
        <dbReference type="EMBL" id="CAK76076.1"/>
    </source>
</evidence>
<dbReference type="OrthoDB" id="10396326at2759"/>
<dbReference type="EMBL" id="CT868225">
    <property type="protein sequence ID" value="CAK76076.1"/>
    <property type="molecule type" value="Genomic_DNA"/>
</dbReference>
<dbReference type="HOGENOM" id="CLU_024034_1_0_1"/>
<dbReference type="OMA" id="CESVEIC"/>
<keyword evidence="2" id="KW-1185">Reference proteome</keyword>
<dbReference type="Gene3D" id="2.20.110.10">
    <property type="entry name" value="Histone H3 K4-specific methyltransferase SET7/9 N-terminal domain"/>
    <property type="match status" value="1"/>
</dbReference>
<dbReference type="PANTHER" id="PTHR33706:SF1">
    <property type="entry name" value="TPR REPEAT PROTEIN"/>
    <property type="match status" value="1"/>
</dbReference>